<dbReference type="EMBL" id="CP031417">
    <property type="protein sequence ID" value="AXK82233.1"/>
    <property type="molecule type" value="Genomic_DNA"/>
</dbReference>
<evidence type="ECO:0000313" key="7">
    <source>
        <dbReference type="Proteomes" id="UP000254889"/>
    </source>
</evidence>
<evidence type="ECO:0000313" key="6">
    <source>
        <dbReference type="EMBL" id="AXK82233.1"/>
    </source>
</evidence>
<dbReference type="KEGG" id="ptaw:DW352_17885"/>
<dbReference type="OrthoDB" id="5421146at2"/>
<evidence type="ECO:0000256" key="2">
    <source>
        <dbReference type="ARBA" id="ARBA00022692"/>
    </source>
</evidence>
<dbReference type="InterPro" id="IPR059112">
    <property type="entry name" value="CysZ/EI24"/>
</dbReference>
<keyword evidence="2 5" id="KW-0812">Transmembrane</keyword>
<gene>
    <name evidence="6" type="ORF">DW352_17885</name>
</gene>
<sequence length="242" mass="26092">MFDAAAKALSDMLSPPLRAVLFKSVGLALGVIIVIGVVLQRILASFAETGANWAEQTSGFAPHSVWAALAWILSIMAGLGIITGGLFLMPAVTAFVGSFFVDEIGEQVERMRYPAEPPGRPLPILNAMVEGIKIALLSLVVYVVALPFVLFAGFGLLVLFVANAYLLSREYFELAAMRFRTPLEAKAMRKANGGYVFACGLVIALFVSIPIVNLATPIFAMAFMVHIHKRLAGKRIELIEPI</sequence>
<comment type="subcellular location">
    <subcellularLocation>
        <location evidence="1">Membrane</location>
        <topology evidence="1">Multi-pass membrane protein</topology>
    </subcellularLocation>
</comment>
<accession>A0A345ZZ86</accession>
<keyword evidence="7" id="KW-1185">Reference proteome</keyword>
<dbReference type="NCBIfam" id="NF009407">
    <property type="entry name" value="PRK12768.1"/>
    <property type="match status" value="1"/>
</dbReference>
<evidence type="ECO:0000256" key="1">
    <source>
        <dbReference type="ARBA" id="ARBA00004141"/>
    </source>
</evidence>
<keyword evidence="3 5" id="KW-1133">Transmembrane helix</keyword>
<proteinExistence type="predicted"/>
<feature type="transmembrane region" description="Helical" evidence="5">
    <location>
        <begin position="68"/>
        <end position="101"/>
    </location>
</feature>
<name>A0A345ZZ86_9HYPH</name>
<dbReference type="AlphaFoldDB" id="A0A345ZZ86"/>
<organism evidence="6 7">
    <name type="scientific">Pseudolabrys taiwanensis</name>
    <dbReference type="NCBI Taxonomy" id="331696"/>
    <lineage>
        <taxon>Bacteria</taxon>
        <taxon>Pseudomonadati</taxon>
        <taxon>Pseudomonadota</taxon>
        <taxon>Alphaproteobacteria</taxon>
        <taxon>Hyphomicrobiales</taxon>
        <taxon>Xanthobacteraceae</taxon>
        <taxon>Pseudolabrys</taxon>
    </lineage>
</organism>
<dbReference type="Pfam" id="PF07264">
    <property type="entry name" value="EI24"/>
    <property type="match status" value="1"/>
</dbReference>
<keyword evidence="4 5" id="KW-0472">Membrane</keyword>
<dbReference type="Proteomes" id="UP000254889">
    <property type="component" value="Chromosome"/>
</dbReference>
<evidence type="ECO:0000256" key="3">
    <source>
        <dbReference type="ARBA" id="ARBA00022989"/>
    </source>
</evidence>
<feature type="transmembrane region" description="Helical" evidence="5">
    <location>
        <begin position="20"/>
        <end position="43"/>
    </location>
</feature>
<feature type="transmembrane region" description="Helical" evidence="5">
    <location>
        <begin position="134"/>
        <end position="167"/>
    </location>
</feature>
<evidence type="ECO:0000256" key="4">
    <source>
        <dbReference type="ARBA" id="ARBA00023136"/>
    </source>
</evidence>
<feature type="transmembrane region" description="Helical" evidence="5">
    <location>
        <begin position="195"/>
        <end position="225"/>
    </location>
</feature>
<dbReference type="RefSeq" id="WP_115692612.1">
    <property type="nucleotide sequence ID" value="NZ_CP031417.1"/>
</dbReference>
<reference evidence="6 7" key="1">
    <citation type="submission" date="2018-07" db="EMBL/GenBank/DDBJ databases">
        <authorList>
            <person name="Quirk P.G."/>
            <person name="Krulwich T.A."/>
        </authorList>
    </citation>
    <scope>NUCLEOTIDE SEQUENCE [LARGE SCALE GENOMIC DNA]</scope>
    <source>
        <strain evidence="6 7">CC-BB4</strain>
    </source>
</reference>
<evidence type="ECO:0000256" key="5">
    <source>
        <dbReference type="SAM" id="Phobius"/>
    </source>
</evidence>
<protein>
    <submittedName>
        <fullName evidence="6">Sulfate transporter family protein</fullName>
    </submittedName>
</protein>